<organism evidence="2 3">
    <name type="scientific">Arachidicoccus rhizosphaerae</name>
    <dbReference type="NCBI Taxonomy" id="551991"/>
    <lineage>
        <taxon>Bacteria</taxon>
        <taxon>Pseudomonadati</taxon>
        <taxon>Bacteroidota</taxon>
        <taxon>Chitinophagia</taxon>
        <taxon>Chitinophagales</taxon>
        <taxon>Chitinophagaceae</taxon>
        <taxon>Arachidicoccus</taxon>
    </lineage>
</organism>
<feature type="domain" description="Peptidase M61 catalytic" evidence="1">
    <location>
        <begin position="278"/>
        <end position="342"/>
    </location>
</feature>
<dbReference type="GO" id="GO:0006508">
    <property type="term" value="P:proteolysis"/>
    <property type="evidence" value="ECO:0007669"/>
    <property type="project" value="UniProtKB-KW"/>
</dbReference>
<dbReference type="Gene3D" id="1.10.390.10">
    <property type="entry name" value="Neutral Protease Domain 2"/>
    <property type="match status" value="1"/>
</dbReference>
<evidence type="ECO:0000313" key="3">
    <source>
        <dbReference type="Proteomes" id="UP000199041"/>
    </source>
</evidence>
<keyword evidence="2" id="KW-0378">Hydrolase</keyword>
<keyword evidence="3" id="KW-1185">Reference proteome</keyword>
<keyword evidence="2" id="KW-0482">Metalloprotease</keyword>
<dbReference type="GO" id="GO:0008237">
    <property type="term" value="F:metallopeptidase activity"/>
    <property type="evidence" value="ECO:0007669"/>
    <property type="project" value="UniProtKB-KW"/>
</dbReference>
<dbReference type="EMBL" id="FNQY01000021">
    <property type="protein sequence ID" value="SEA47354.1"/>
    <property type="molecule type" value="Genomic_DNA"/>
</dbReference>
<dbReference type="Pfam" id="PF05299">
    <property type="entry name" value="Peptidase_M61"/>
    <property type="match status" value="1"/>
</dbReference>
<protein>
    <submittedName>
        <fullName evidence="2">Predicted metalloprotease, contains C-terminal PDZ domain</fullName>
    </submittedName>
</protein>
<dbReference type="InterPro" id="IPR027268">
    <property type="entry name" value="Peptidase_M4/M1_CTD_sf"/>
</dbReference>
<accession>A0A1H4BH23</accession>
<dbReference type="STRING" id="551991.SAMN05192529_12134"/>
<evidence type="ECO:0000259" key="1">
    <source>
        <dbReference type="Pfam" id="PF05299"/>
    </source>
</evidence>
<sequence>MKTLFLFISICFSLVCSGQKPDLSYTLSRKDSTTLIIKVAFTGNATGETTLHLPDKWASQQSLYKAVSGLTALSPATVISATDRRDKYTVRYKPGTNVVFSYLLHKDWEGPLKYPLYFRPVINADYFYFEGYSGLVYPSLADTAHIKCRLSYEGFSKDDFFGNSFYANATDGKFTVSQESLLNAVFCAGKLRSRTTKVAGHQIVVALTGKLAFSDDTAFSSITNIIQAERRFWNEKGPEYYFTLFLPLYDQGNTGGTAHYHAFSLFQSVGLDLKSNLLPMIAHEYFHNWLGLGLKMPEPDEPYKWFSEGFTEYYSFKILFQSGLISKDEFLGRINGYLKDYYLSPYFNMAAQKLIGRYWESSELKLLSYRRGLILAFLIDSRIREKSQGSLDDLLRDLYRQSGPAMIFSNVLFSRLVRSYSDAATAMAIDKANGGDNSRLTKLLFIGRIYQADSLQVDKVFDLGFDWQASRKAGEIRGLEIASNAAKAGLANGMKLTDRLSVWFNNTSKPAEIGVVDKGKEKVIRYIPVLQVDKIIPQVKALK</sequence>
<keyword evidence="2" id="KW-0645">Protease</keyword>
<evidence type="ECO:0000313" key="2">
    <source>
        <dbReference type="EMBL" id="SEA47354.1"/>
    </source>
</evidence>
<proteinExistence type="predicted"/>
<name>A0A1H4BH23_9BACT</name>
<reference evidence="2 3" key="1">
    <citation type="submission" date="2016-10" db="EMBL/GenBank/DDBJ databases">
        <authorList>
            <person name="de Groot N.N."/>
        </authorList>
    </citation>
    <scope>NUCLEOTIDE SEQUENCE [LARGE SCALE GENOMIC DNA]</scope>
    <source>
        <strain evidence="2 3">Vu-144</strain>
    </source>
</reference>
<dbReference type="OrthoDB" id="9778516at2"/>
<dbReference type="Proteomes" id="UP000199041">
    <property type="component" value="Unassembled WGS sequence"/>
</dbReference>
<dbReference type="SUPFAM" id="SSF55486">
    <property type="entry name" value="Metalloproteases ('zincins'), catalytic domain"/>
    <property type="match status" value="1"/>
</dbReference>
<gene>
    <name evidence="2" type="ORF">SAMN05192529_12134</name>
</gene>
<dbReference type="InterPro" id="IPR007963">
    <property type="entry name" value="Peptidase_M61_catalytic"/>
</dbReference>
<dbReference type="AlphaFoldDB" id="A0A1H4BH23"/>